<dbReference type="AlphaFoldDB" id="A0A1Q3EQ52"/>
<feature type="region of interest" description="Disordered" evidence="1">
    <location>
        <begin position="1"/>
        <end position="72"/>
    </location>
</feature>
<feature type="region of interest" description="Disordered" evidence="1">
    <location>
        <begin position="97"/>
        <end position="148"/>
    </location>
</feature>
<dbReference type="Proteomes" id="UP000188533">
    <property type="component" value="Unassembled WGS sequence"/>
</dbReference>
<name>A0A1Q3EQ52_LENED</name>
<reference evidence="2 3" key="1">
    <citation type="submission" date="2016-08" db="EMBL/GenBank/DDBJ databases">
        <authorList>
            <consortium name="Lentinula edodes genome sequencing consortium"/>
            <person name="Sakamoto Y."/>
            <person name="Nakade K."/>
            <person name="Sato S."/>
            <person name="Yoshida Y."/>
            <person name="Miyazaki K."/>
            <person name="Natsume S."/>
            <person name="Konno N."/>
        </authorList>
    </citation>
    <scope>NUCLEOTIDE SEQUENCE [LARGE SCALE GENOMIC DNA]</scope>
    <source>
        <strain evidence="2 3">NBRC 111202</strain>
    </source>
</reference>
<sequence length="148" mass="15698">MSWATGDSRELGGLAISAYPSPPQTSSTFSQRRRSSAAHTRPAAPPPNLPIPSIPNIPQDPAESLEEVSSTNGFSRLNRSSLFVGNVVQPRLTVQSPANFPVSSSIDDLSDPPPQSILPNPSSRFHEPPPAPVPEHLANGGHLMPPDN</sequence>
<gene>
    <name evidence="2" type="ORF">LENED_011481</name>
</gene>
<accession>A0A1Q3EQ52</accession>
<protein>
    <submittedName>
        <fullName evidence="2">Uncharacterized protein</fullName>
    </submittedName>
</protein>
<evidence type="ECO:0000313" key="3">
    <source>
        <dbReference type="Proteomes" id="UP000188533"/>
    </source>
</evidence>
<comment type="caution">
    <text evidence="2">The sequence shown here is derived from an EMBL/GenBank/DDBJ whole genome shotgun (WGS) entry which is preliminary data.</text>
</comment>
<evidence type="ECO:0000256" key="1">
    <source>
        <dbReference type="SAM" id="MobiDB-lite"/>
    </source>
</evidence>
<reference evidence="2 3" key="2">
    <citation type="submission" date="2017-02" db="EMBL/GenBank/DDBJ databases">
        <title>A genome survey and senescence transcriptome analysis in Lentinula edodes.</title>
        <authorList>
            <person name="Sakamoto Y."/>
            <person name="Nakade K."/>
            <person name="Sato S."/>
            <person name="Yoshida Y."/>
            <person name="Miyazaki K."/>
            <person name="Natsume S."/>
            <person name="Konno N."/>
        </authorList>
    </citation>
    <scope>NUCLEOTIDE SEQUENCE [LARGE SCALE GENOMIC DNA]</scope>
    <source>
        <strain evidence="2 3">NBRC 111202</strain>
    </source>
</reference>
<feature type="compositionally biased region" description="Pro residues" evidence="1">
    <location>
        <begin position="43"/>
        <end position="55"/>
    </location>
</feature>
<dbReference type="STRING" id="5353.A0A1Q3EQ52"/>
<proteinExistence type="predicted"/>
<organism evidence="2 3">
    <name type="scientific">Lentinula edodes</name>
    <name type="common">Shiitake mushroom</name>
    <name type="synonym">Lentinus edodes</name>
    <dbReference type="NCBI Taxonomy" id="5353"/>
    <lineage>
        <taxon>Eukaryota</taxon>
        <taxon>Fungi</taxon>
        <taxon>Dikarya</taxon>
        <taxon>Basidiomycota</taxon>
        <taxon>Agaricomycotina</taxon>
        <taxon>Agaricomycetes</taxon>
        <taxon>Agaricomycetidae</taxon>
        <taxon>Agaricales</taxon>
        <taxon>Marasmiineae</taxon>
        <taxon>Omphalotaceae</taxon>
        <taxon>Lentinula</taxon>
    </lineage>
</organism>
<dbReference type="EMBL" id="BDGU01001072">
    <property type="protein sequence ID" value="GAW09333.1"/>
    <property type="molecule type" value="Genomic_DNA"/>
</dbReference>
<evidence type="ECO:0000313" key="2">
    <source>
        <dbReference type="EMBL" id="GAW09333.1"/>
    </source>
</evidence>
<keyword evidence="3" id="KW-1185">Reference proteome</keyword>